<evidence type="ECO:0000313" key="1">
    <source>
        <dbReference type="EMBL" id="CRL07786.1"/>
    </source>
</evidence>
<sequence>MSLLKESRKLTVNYKNLRRPFEYFGEEKIHSADIPPLGHINNNTSQNFLSIRLVEYFKSKMVGHVSSIILQIHYETPLLNC</sequence>
<proteinExistence type="predicted"/>
<keyword evidence="2" id="KW-1185">Reference proteome</keyword>
<organism evidence="1 2">
    <name type="scientific">Clunio marinus</name>
    <dbReference type="NCBI Taxonomy" id="568069"/>
    <lineage>
        <taxon>Eukaryota</taxon>
        <taxon>Metazoa</taxon>
        <taxon>Ecdysozoa</taxon>
        <taxon>Arthropoda</taxon>
        <taxon>Hexapoda</taxon>
        <taxon>Insecta</taxon>
        <taxon>Pterygota</taxon>
        <taxon>Neoptera</taxon>
        <taxon>Endopterygota</taxon>
        <taxon>Diptera</taxon>
        <taxon>Nematocera</taxon>
        <taxon>Chironomoidea</taxon>
        <taxon>Chironomidae</taxon>
        <taxon>Clunio</taxon>
    </lineage>
</organism>
<dbReference type="EMBL" id="CVRI01000073">
    <property type="protein sequence ID" value="CRL07786.1"/>
    <property type="molecule type" value="Genomic_DNA"/>
</dbReference>
<reference evidence="1 2" key="1">
    <citation type="submission" date="2015-04" db="EMBL/GenBank/DDBJ databases">
        <authorList>
            <person name="Syromyatnikov M.Y."/>
            <person name="Popov V.N."/>
        </authorList>
    </citation>
    <scope>NUCLEOTIDE SEQUENCE [LARGE SCALE GENOMIC DNA]</scope>
</reference>
<name>A0A1J1J726_9DIPT</name>
<dbReference type="Proteomes" id="UP000183832">
    <property type="component" value="Unassembled WGS sequence"/>
</dbReference>
<evidence type="ECO:0000313" key="2">
    <source>
        <dbReference type="Proteomes" id="UP000183832"/>
    </source>
</evidence>
<protein>
    <submittedName>
        <fullName evidence="1">CLUMA_CG020740, isoform A</fullName>
    </submittedName>
</protein>
<dbReference type="AlphaFoldDB" id="A0A1J1J726"/>
<accession>A0A1J1J726</accession>
<gene>
    <name evidence="1" type="ORF">CLUMA_CG020740</name>
</gene>